<dbReference type="EMBL" id="BSNS01000024">
    <property type="protein sequence ID" value="GLQ57563.1"/>
    <property type="molecule type" value="Genomic_DNA"/>
</dbReference>
<dbReference type="Proteomes" id="UP001156691">
    <property type="component" value="Unassembled WGS sequence"/>
</dbReference>
<name>A0ABQ5WCX9_9HYPH</name>
<reference evidence="2" key="1">
    <citation type="journal article" date="2019" name="Int. J. Syst. Evol. Microbiol.">
        <title>The Global Catalogue of Microorganisms (GCM) 10K type strain sequencing project: providing services to taxonomists for standard genome sequencing and annotation.</title>
        <authorList>
            <consortium name="The Broad Institute Genomics Platform"/>
            <consortium name="The Broad Institute Genome Sequencing Center for Infectious Disease"/>
            <person name="Wu L."/>
            <person name="Ma J."/>
        </authorList>
    </citation>
    <scope>NUCLEOTIDE SEQUENCE [LARGE SCALE GENOMIC DNA]</scope>
    <source>
        <strain evidence="2">NBRC 112416</strain>
    </source>
</reference>
<accession>A0ABQ5WCX9</accession>
<gene>
    <name evidence="1" type="ORF">GCM10010862_48220</name>
</gene>
<evidence type="ECO:0000313" key="2">
    <source>
        <dbReference type="Proteomes" id="UP001156691"/>
    </source>
</evidence>
<comment type="caution">
    <text evidence="1">The sequence shown here is derived from an EMBL/GenBank/DDBJ whole genome shotgun (WGS) entry which is preliminary data.</text>
</comment>
<protein>
    <submittedName>
        <fullName evidence="1">Uncharacterized protein</fullName>
    </submittedName>
</protein>
<proteinExistence type="predicted"/>
<sequence>MAFLGDVERKVRAHNRKADKADIRCRHSPVLYKKSSDWPQGRAGLARANLTTIAKPTEVAAAQFLNKSQRLYGR</sequence>
<organism evidence="1 2">
    <name type="scientific">Devosia nitrariae</name>
    <dbReference type="NCBI Taxonomy" id="2071872"/>
    <lineage>
        <taxon>Bacteria</taxon>
        <taxon>Pseudomonadati</taxon>
        <taxon>Pseudomonadota</taxon>
        <taxon>Alphaproteobacteria</taxon>
        <taxon>Hyphomicrobiales</taxon>
        <taxon>Devosiaceae</taxon>
        <taxon>Devosia</taxon>
    </lineage>
</organism>
<keyword evidence="2" id="KW-1185">Reference proteome</keyword>
<evidence type="ECO:0000313" key="1">
    <source>
        <dbReference type="EMBL" id="GLQ57563.1"/>
    </source>
</evidence>